<dbReference type="EMBL" id="ARYM01000003">
    <property type="protein sequence ID" value="KCZ99924.1"/>
    <property type="molecule type" value="Genomic_DNA"/>
</dbReference>
<protein>
    <recommendedName>
        <fullName evidence="7">Ribonuclease R</fullName>
        <shortName evidence="7">RNase R</shortName>
        <ecNumber evidence="7">3.1.13.1</ecNumber>
    </recommendedName>
</protein>
<proteinExistence type="inferred from homology"/>
<dbReference type="Gene3D" id="2.40.50.140">
    <property type="entry name" value="Nucleic acid-binding proteins"/>
    <property type="match status" value="1"/>
</dbReference>
<dbReference type="OrthoDB" id="9764149at2"/>
<evidence type="ECO:0000313" key="10">
    <source>
        <dbReference type="EMBL" id="KCZ99924.1"/>
    </source>
</evidence>
<comment type="subcellular location">
    <subcellularLocation>
        <location evidence="7">Cytoplasm</location>
    </subcellularLocation>
</comment>
<dbReference type="PATRIC" id="fig|1280954.3.peg.713"/>
<name>A0A062VNV6_9PROT</name>
<dbReference type="GO" id="GO:0005829">
    <property type="term" value="C:cytosol"/>
    <property type="evidence" value="ECO:0007669"/>
    <property type="project" value="TreeGrafter"/>
</dbReference>
<keyword evidence="4 7" id="KW-0378">Hydrolase</keyword>
<dbReference type="Proteomes" id="UP000027100">
    <property type="component" value="Unassembled WGS sequence"/>
</dbReference>
<keyword evidence="3 7" id="KW-0540">Nuclease</keyword>
<dbReference type="SMART" id="SM00955">
    <property type="entry name" value="RNB"/>
    <property type="match status" value="1"/>
</dbReference>
<dbReference type="PROSITE" id="PS50126">
    <property type="entry name" value="S1"/>
    <property type="match status" value="1"/>
</dbReference>
<dbReference type="PANTHER" id="PTHR23355">
    <property type="entry name" value="RIBONUCLEASE"/>
    <property type="match status" value="1"/>
</dbReference>
<organism evidence="10 11">
    <name type="scientific">Hyphomonas polymorpha PS728</name>
    <dbReference type="NCBI Taxonomy" id="1280954"/>
    <lineage>
        <taxon>Bacteria</taxon>
        <taxon>Pseudomonadati</taxon>
        <taxon>Pseudomonadota</taxon>
        <taxon>Alphaproteobacteria</taxon>
        <taxon>Hyphomonadales</taxon>
        <taxon>Hyphomonadaceae</taxon>
        <taxon>Hyphomonas</taxon>
    </lineage>
</organism>
<comment type="function">
    <text evidence="7">3'-5' exoribonuclease that releases 5'-nucleoside monophosphates and is involved in maturation of structured RNAs.</text>
</comment>
<evidence type="ECO:0000256" key="5">
    <source>
        <dbReference type="ARBA" id="ARBA00022839"/>
    </source>
</evidence>
<dbReference type="InterPro" id="IPR040476">
    <property type="entry name" value="CSD2"/>
</dbReference>
<feature type="compositionally biased region" description="Gly residues" evidence="8">
    <location>
        <begin position="733"/>
        <end position="749"/>
    </location>
</feature>
<dbReference type="RefSeq" id="WP_051612225.1">
    <property type="nucleotide sequence ID" value="NZ_ARYM01000003.1"/>
</dbReference>
<comment type="similarity">
    <text evidence="7">Belongs to the RNR ribonuclease family. RNase R subfamily.</text>
</comment>
<dbReference type="NCBIfam" id="TIGR00358">
    <property type="entry name" value="3_prime_RNase"/>
    <property type="match status" value="1"/>
</dbReference>
<dbReference type="eggNOG" id="COG0557">
    <property type="taxonomic scope" value="Bacteria"/>
</dbReference>
<dbReference type="SUPFAM" id="SSF50249">
    <property type="entry name" value="Nucleic acid-binding proteins"/>
    <property type="match status" value="2"/>
</dbReference>
<evidence type="ECO:0000256" key="1">
    <source>
        <dbReference type="ARBA" id="ARBA00001849"/>
    </source>
</evidence>
<dbReference type="InterPro" id="IPR012340">
    <property type="entry name" value="NA-bd_OB-fold"/>
</dbReference>
<dbReference type="STRING" id="1280954.HPO_03494"/>
<evidence type="ECO:0000256" key="3">
    <source>
        <dbReference type="ARBA" id="ARBA00022722"/>
    </source>
</evidence>
<accession>A0A062VNV6</accession>
<evidence type="ECO:0000313" key="11">
    <source>
        <dbReference type="Proteomes" id="UP000027100"/>
    </source>
</evidence>
<feature type="region of interest" description="Disordered" evidence="8">
    <location>
        <begin position="713"/>
        <end position="772"/>
    </location>
</feature>
<feature type="compositionally biased region" description="Basic and acidic residues" evidence="8">
    <location>
        <begin position="241"/>
        <end position="253"/>
    </location>
</feature>
<dbReference type="InterPro" id="IPR011805">
    <property type="entry name" value="RNase_R"/>
</dbReference>
<evidence type="ECO:0000256" key="7">
    <source>
        <dbReference type="HAMAP-Rule" id="MF_01895"/>
    </source>
</evidence>
<comment type="catalytic activity">
    <reaction evidence="1 7">
        <text>Exonucleolytic cleavage in the 3'- to 5'-direction to yield nucleoside 5'-phosphates.</text>
        <dbReference type="EC" id="3.1.13.1"/>
    </reaction>
</comment>
<dbReference type="AlphaFoldDB" id="A0A062VNV6"/>
<evidence type="ECO:0000259" key="9">
    <source>
        <dbReference type="PROSITE" id="PS50126"/>
    </source>
</evidence>
<dbReference type="GO" id="GO:0003723">
    <property type="term" value="F:RNA binding"/>
    <property type="evidence" value="ECO:0007669"/>
    <property type="project" value="UniProtKB-UniRule"/>
</dbReference>
<keyword evidence="6 7" id="KW-0694">RNA-binding</keyword>
<dbReference type="EC" id="3.1.13.1" evidence="7"/>
<feature type="domain" description="S1 motif" evidence="9">
    <location>
        <begin position="625"/>
        <end position="706"/>
    </location>
</feature>
<dbReference type="InterPro" id="IPR022966">
    <property type="entry name" value="RNase_II/R_CS"/>
</dbReference>
<dbReference type="Pfam" id="PF17876">
    <property type="entry name" value="CSD2"/>
    <property type="match status" value="1"/>
</dbReference>
<dbReference type="GO" id="GO:0008859">
    <property type="term" value="F:exoribonuclease II activity"/>
    <property type="evidence" value="ECO:0007669"/>
    <property type="project" value="UniProtKB-UniRule"/>
</dbReference>
<keyword evidence="5 7" id="KW-0269">Exonuclease</keyword>
<dbReference type="InterPro" id="IPR001900">
    <property type="entry name" value="RNase_II/R"/>
</dbReference>
<dbReference type="Pfam" id="PF00773">
    <property type="entry name" value="RNB"/>
    <property type="match status" value="1"/>
</dbReference>
<feature type="region of interest" description="Disordered" evidence="8">
    <location>
        <begin position="241"/>
        <end position="264"/>
    </location>
</feature>
<comment type="caution">
    <text evidence="10">The sequence shown here is derived from an EMBL/GenBank/DDBJ whole genome shotgun (WGS) entry which is preliminary data.</text>
</comment>
<keyword evidence="11" id="KW-1185">Reference proteome</keyword>
<evidence type="ECO:0000256" key="4">
    <source>
        <dbReference type="ARBA" id="ARBA00022801"/>
    </source>
</evidence>
<keyword evidence="2 7" id="KW-0963">Cytoplasm</keyword>
<dbReference type="PANTHER" id="PTHR23355:SF9">
    <property type="entry name" value="DIS3-LIKE EXONUCLEASE 2"/>
    <property type="match status" value="1"/>
</dbReference>
<dbReference type="CDD" id="cd04471">
    <property type="entry name" value="S1_RNase_R"/>
    <property type="match status" value="1"/>
</dbReference>
<reference evidence="10 11" key="1">
    <citation type="journal article" date="2014" name="Antonie Van Leeuwenhoek">
        <title>Hyphomonas beringensis sp. nov. and Hyphomonas chukchiensis sp. nov., isolated from surface seawater of the Bering Sea and Chukchi Sea.</title>
        <authorList>
            <person name="Li C."/>
            <person name="Lai Q."/>
            <person name="Li G."/>
            <person name="Dong C."/>
            <person name="Wang J."/>
            <person name="Liao Y."/>
            <person name="Shao Z."/>
        </authorList>
    </citation>
    <scope>NUCLEOTIDE SEQUENCE [LARGE SCALE GENOMIC DNA]</scope>
    <source>
        <strain evidence="10 11">PS728</strain>
    </source>
</reference>
<dbReference type="InterPro" id="IPR003029">
    <property type="entry name" value="S1_domain"/>
</dbReference>
<dbReference type="NCBIfam" id="TIGR02063">
    <property type="entry name" value="RNase_R"/>
    <property type="match status" value="1"/>
</dbReference>
<dbReference type="HAMAP" id="MF_01895">
    <property type="entry name" value="RNase_R"/>
    <property type="match status" value="1"/>
</dbReference>
<evidence type="ECO:0000256" key="6">
    <source>
        <dbReference type="ARBA" id="ARBA00022884"/>
    </source>
</evidence>
<dbReference type="Pfam" id="PF00575">
    <property type="entry name" value="S1"/>
    <property type="match status" value="1"/>
</dbReference>
<evidence type="ECO:0000256" key="2">
    <source>
        <dbReference type="ARBA" id="ARBA00022490"/>
    </source>
</evidence>
<dbReference type="GO" id="GO:0006402">
    <property type="term" value="P:mRNA catabolic process"/>
    <property type="evidence" value="ECO:0007669"/>
    <property type="project" value="TreeGrafter"/>
</dbReference>
<evidence type="ECO:0000256" key="8">
    <source>
        <dbReference type="SAM" id="MobiDB-lite"/>
    </source>
</evidence>
<dbReference type="InterPro" id="IPR004476">
    <property type="entry name" value="RNase_II/RNase_R"/>
</dbReference>
<dbReference type="SMART" id="SM00316">
    <property type="entry name" value="S1"/>
    <property type="match status" value="1"/>
</dbReference>
<dbReference type="InterPro" id="IPR050180">
    <property type="entry name" value="RNR_Ribonuclease"/>
</dbReference>
<dbReference type="PROSITE" id="PS01175">
    <property type="entry name" value="RIBONUCLEASE_II"/>
    <property type="match status" value="1"/>
</dbReference>
<sequence>MSFPDRQTVLDFLRENPGATSKADIARGLKVKGRERAVLRDVLKELEEEGKLERTGKRSFAQADRPPPSGLVEFTRLTKDGDLLGQCVGDSGLFGPELVYGGPSGKSRGRAPAKGDRAVCKIAQRDNGEWRAYVITLLEKRLSDRIVGLYEHAPRGGRVIPASRKERRELLIQEGDRKGAKDGDLVVAEPKPQGRRQMGPPLGVIKEVIGHITDARSASLIAIYAHDIPVDFPEAALKEAREKEPADVPRTDLRNTPLITIDPHDARDHDDAVWAEEMEDGGWKVIVAIADVAAYVTEGSALDREAEKRGNSTYFPDRVVPMLPFELSADACSLREGEDRPCLAVEMIFSRDGHKKRHRFLRATMRSAAKLSYEEAQTAIDGNPSGKAGELLETVLKPLWGAYAAVSKARDIRSPLDLDMPERRIMFTPEGQVDGITTKVRLDAHRLIEEFMIQANVAAAETLEQKNSPVMYRVHDTPSDAKVAAFAEFLQTLDMKWNIGERPQTHKFNRLLAEIRGGDCEGMISQMVLRTQAQAIYSEENLGHFGLNLPKYAHFTSPIRRYADLVVHRALIRAHDFGPDGLSERAAVRLEEIAEHISMTERRSMAAERDATDRYLAIFLSDRVGAEFEGRITGVTPAGLFVSLAGSGADGFVPISSLSDEYWIHDEAAVAVYARGSGKTFSIGQIVRVRLLEVTPLQGGLLLEMISDPLPAPAGRKAARQAITRERGAPRGRTGGGGGAGRSSGGGPPRRGKPKFDKRTLPKGSKGKGKRR</sequence>
<gene>
    <name evidence="7" type="primary">rnr</name>
    <name evidence="10" type="ORF">HPO_03494</name>
</gene>